<dbReference type="Proteomes" id="UP000031465">
    <property type="component" value="Unassembled WGS sequence"/>
</dbReference>
<comment type="caution">
    <text evidence="1">The sequence shown here is derived from an EMBL/GenBank/DDBJ whole genome shotgun (WGS) entry which is preliminary data.</text>
</comment>
<evidence type="ECO:0000313" key="2">
    <source>
        <dbReference type="Proteomes" id="UP000031465"/>
    </source>
</evidence>
<dbReference type="EMBL" id="JSAN01000069">
    <property type="protein sequence ID" value="KIC71914.1"/>
    <property type="molecule type" value="Genomic_DNA"/>
</dbReference>
<reference evidence="1 2" key="1">
    <citation type="journal article" date="2014" name="Mol. Biol. Evol.">
        <title>Massive expansion of Ubiquitination-related gene families within the Chlamydiae.</title>
        <authorList>
            <person name="Domman D."/>
            <person name="Collingro A."/>
            <person name="Lagkouvardos I."/>
            <person name="Gehre L."/>
            <person name="Weinmaier T."/>
            <person name="Rattei T."/>
            <person name="Subtil A."/>
            <person name="Horn M."/>
        </authorList>
    </citation>
    <scope>NUCLEOTIDE SEQUENCE [LARGE SCALE GENOMIC DNA]</scope>
    <source>
        <strain evidence="1 2">EI2</strain>
    </source>
</reference>
<dbReference type="AlphaFoldDB" id="A0A0C1H2N8"/>
<name>A0A0C1H2N8_9BACT</name>
<proteinExistence type="predicted"/>
<organism evidence="1 2">
    <name type="scientific">Candidatus Protochlamydia amoebophila</name>
    <dbReference type="NCBI Taxonomy" id="362787"/>
    <lineage>
        <taxon>Bacteria</taxon>
        <taxon>Pseudomonadati</taxon>
        <taxon>Chlamydiota</taxon>
        <taxon>Chlamydiia</taxon>
        <taxon>Parachlamydiales</taxon>
        <taxon>Parachlamydiaceae</taxon>
        <taxon>Candidatus Protochlamydia</taxon>
    </lineage>
</organism>
<gene>
    <name evidence="1" type="ORF">DB44_CW00870</name>
</gene>
<protein>
    <submittedName>
        <fullName evidence="1">Uncharacterized protein</fullName>
    </submittedName>
</protein>
<accession>A0A0C1H2N8</accession>
<sequence>MISFLKPLNRYQYVWFEMNPGKKCLSREQVRKRLLQPIFIGNMIYLEHFRILKCGSW</sequence>
<evidence type="ECO:0000313" key="1">
    <source>
        <dbReference type="EMBL" id="KIC71914.1"/>
    </source>
</evidence>